<name>A0A183NNE2_9TREM</name>
<organism evidence="1 2">
    <name type="scientific">Schistosoma mattheei</name>
    <dbReference type="NCBI Taxonomy" id="31246"/>
    <lineage>
        <taxon>Eukaryota</taxon>
        <taxon>Metazoa</taxon>
        <taxon>Spiralia</taxon>
        <taxon>Lophotrochozoa</taxon>
        <taxon>Platyhelminthes</taxon>
        <taxon>Trematoda</taxon>
        <taxon>Digenea</taxon>
        <taxon>Strigeidida</taxon>
        <taxon>Schistosomatoidea</taxon>
        <taxon>Schistosomatidae</taxon>
        <taxon>Schistosoma</taxon>
    </lineage>
</organism>
<sequence length="126" mass="13893">MQQQCIDQTVPSPPTTTFGNALSILNPSLYDSQAMYSGQTIDCSLFEPITSPSGSPTPNSIQNECSNENENVLVLNNNSNNNINQNSSVYQRPSSKKVMELATSLTDLDTTSMCGKIKEVRYFYHC</sequence>
<accession>A0A183NNE2</accession>
<evidence type="ECO:0000313" key="1">
    <source>
        <dbReference type="EMBL" id="VDO97451.1"/>
    </source>
</evidence>
<evidence type="ECO:0000313" key="2">
    <source>
        <dbReference type="Proteomes" id="UP000269396"/>
    </source>
</evidence>
<protein>
    <submittedName>
        <fullName evidence="1">Uncharacterized protein</fullName>
    </submittedName>
</protein>
<reference evidence="1 2" key="1">
    <citation type="submission" date="2018-11" db="EMBL/GenBank/DDBJ databases">
        <authorList>
            <consortium name="Pathogen Informatics"/>
        </authorList>
    </citation>
    <scope>NUCLEOTIDE SEQUENCE [LARGE SCALE GENOMIC DNA]</scope>
    <source>
        <strain>Denwood</strain>
        <strain evidence="2">Zambia</strain>
    </source>
</reference>
<dbReference type="AlphaFoldDB" id="A0A183NNE2"/>
<dbReference type="EMBL" id="UZAL01007064">
    <property type="protein sequence ID" value="VDO97451.1"/>
    <property type="molecule type" value="Genomic_DNA"/>
</dbReference>
<dbReference type="STRING" id="31246.A0A183NNE2"/>
<gene>
    <name evidence="1" type="ORF">SMTD_LOCUS3628</name>
</gene>
<proteinExistence type="predicted"/>
<keyword evidence="2" id="KW-1185">Reference proteome</keyword>
<dbReference type="Proteomes" id="UP000269396">
    <property type="component" value="Unassembled WGS sequence"/>
</dbReference>